<evidence type="ECO:0000313" key="2">
    <source>
        <dbReference type="EMBL" id="MCZ2721374.1"/>
    </source>
</evidence>
<protein>
    <submittedName>
        <fullName evidence="2">DUF4197 domain-containing protein</fullName>
    </submittedName>
</protein>
<dbReference type="EMBL" id="JAPUBN010000013">
    <property type="protein sequence ID" value="MCZ2721374.1"/>
    <property type="molecule type" value="Genomic_DNA"/>
</dbReference>
<name>A0ABT4JSN5_9GAMM</name>
<organism evidence="2 3">
    <name type="scientific">Marinomonas phaeophyticola</name>
    <dbReference type="NCBI Taxonomy" id="3004091"/>
    <lineage>
        <taxon>Bacteria</taxon>
        <taxon>Pseudomonadati</taxon>
        <taxon>Pseudomonadota</taxon>
        <taxon>Gammaproteobacteria</taxon>
        <taxon>Oceanospirillales</taxon>
        <taxon>Oceanospirillaceae</taxon>
        <taxon>Marinomonas</taxon>
    </lineage>
</organism>
<proteinExistence type="predicted"/>
<dbReference type="InterPro" id="IPR025245">
    <property type="entry name" value="DUF4197"/>
</dbReference>
<reference evidence="2" key="1">
    <citation type="submission" date="2022-12" db="EMBL/GenBank/DDBJ databases">
        <title>Marinomonas 15G1-11 sp. nov, isolated from marine algae.</title>
        <authorList>
            <person name="Butt M."/>
            <person name="Choi D.G."/>
            <person name="Kim J.M."/>
            <person name="Lee J.K."/>
            <person name="Baek J.H."/>
            <person name="Jeon C.O."/>
        </authorList>
    </citation>
    <scope>NUCLEOTIDE SEQUENCE</scope>
    <source>
        <strain evidence="2">15G1-11</strain>
    </source>
</reference>
<evidence type="ECO:0000256" key="1">
    <source>
        <dbReference type="SAM" id="SignalP"/>
    </source>
</evidence>
<sequence length="254" mass="27614">MKKICLMASILTVSMSSATLYAGWSDALKDVVKDEDVQKVLDKAVGTTTGKTSNLSTDTVISGLKEALEVGSRRAIKEISQPGGYLDNQKIRIPLPDSVNKVSALLKKYGLEGQVNDFEESMNRAAEKAAPQATALIVSAVKEMSFEDAQKIYSGSDGAATAYFKEKTSDKLRSLFQPSVEASLGEVGATRYYNELATKAKDIPLIGDKINLDLNSYVTEEALNGLFTMLAAEEKKIRENPVARTTDLLKKVFE</sequence>
<gene>
    <name evidence="2" type="ORF">O1D97_06850</name>
</gene>
<evidence type="ECO:0000313" key="3">
    <source>
        <dbReference type="Proteomes" id="UP001149719"/>
    </source>
</evidence>
<dbReference type="Proteomes" id="UP001149719">
    <property type="component" value="Unassembled WGS sequence"/>
</dbReference>
<accession>A0ABT4JSN5</accession>
<feature type="chain" id="PRO_5045958651" evidence="1">
    <location>
        <begin position="23"/>
        <end position="254"/>
    </location>
</feature>
<comment type="caution">
    <text evidence="2">The sequence shown here is derived from an EMBL/GenBank/DDBJ whole genome shotgun (WGS) entry which is preliminary data.</text>
</comment>
<dbReference type="RefSeq" id="WP_269124097.1">
    <property type="nucleotide sequence ID" value="NZ_JAPUBN010000013.1"/>
</dbReference>
<dbReference type="Pfam" id="PF13852">
    <property type="entry name" value="DUF4197"/>
    <property type="match status" value="1"/>
</dbReference>
<keyword evidence="3" id="KW-1185">Reference proteome</keyword>
<keyword evidence="1" id="KW-0732">Signal</keyword>
<feature type="signal peptide" evidence="1">
    <location>
        <begin position="1"/>
        <end position="22"/>
    </location>
</feature>